<keyword evidence="1" id="KW-0413">Isomerase</keyword>
<keyword evidence="4" id="KW-1185">Reference proteome</keyword>
<evidence type="ECO:0000313" key="3">
    <source>
        <dbReference type="EMBL" id="CAE7281262.1"/>
    </source>
</evidence>
<keyword evidence="2" id="KW-0732">Signal</keyword>
<dbReference type="PANTHER" id="PTHR11142">
    <property type="entry name" value="PSEUDOURIDYLATE SYNTHASE"/>
    <property type="match status" value="1"/>
</dbReference>
<dbReference type="InterPro" id="IPR020094">
    <property type="entry name" value="TruA/RsuA/RluB/E/F_N"/>
</dbReference>
<evidence type="ECO:0000256" key="1">
    <source>
        <dbReference type="ARBA" id="ARBA00023235"/>
    </source>
</evidence>
<protein>
    <submittedName>
        <fullName evidence="3">TruA2 protein</fullName>
    </submittedName>
</protein>
<dbReference type="InterPro" id="IPR001406">
    <property type="entry name" value="PsdUridine_synth_TruA"/>
</dbReference>
<accession>A0A812NCJ8</accession>
<dbReference type="GO" id="GO:0003723">
    <property type="term" value="F:RNA binding"/>
    <property type="evidence" value="ECO:0007669"/>
    <property type="project" value="InterPro"/>
</dbReference>
<dbReference type="AlphaFoldDB" id="A0A812NCJ8"/>
<evidence type="ECO:0000313" key="4">
    <source>
        <dbReference type="Proteomes" id="UP000604046"/>
    </source>
</evidence>
<dbReference type="Gene3D" id="3.30.70.580">
    <property type="entry name" value="Pseudouridine synthase I, catalytic domain, N-terminal subdomain"/>
    <property type="match status" value="1"/>
</dbReference>
<dbReference type="Proteomes" id="UP000604046">
    <property type="component" value="Unassembled WGS sequence"/>
</dbReference>
<comment type="caution">
    <text evidence="3">The sequence shown here is derived from an EMBL/GenBank/DDBJ whole genome shotgun (WGS) entry which is preliminary data.</text>
</comment>
<sequence>MGLRACAAPSLGFLVMVFSERCLLQRWRLKVAYDGSGFRGWQPLGVEGARTVHRTLAAALMASHPLHSRLRQAPVLVGCSRTDRGVHAEGQVAHVDLLSLPDLDADTLRRRVNRRLPEDVQLLEAYPVNRSFHARRSALHKRYRYDLLLRPRPSPFEARFVWAVGDLPAATIAEAAQRLNGQALDCSLLTVNWRASCRAGTDDFDEAYYGPLTKRLLIDTCWDAASEKLSVRLECKAFLYRMARVAVSALVAGARGVIDPADLSDASSPTFAKAMRRVKGRMELAPPSGLFLEEVAYPPEAGDGRAKKVVRLIGAAIFVCAPLWLKLTFYHRVKCASSARRVAEVVGMLSRGLAGGRRARLGVWGSSALAHVAECCGAETRHDSIFEDMGVLSAPRQQIFRHGSGYCCLLQWLFAAASYQDWLRLLTDTFSD</sequence>
<proteinExistence type="predicted"/>
<dbReference type="EMBL" id="CAJNDS010001802">
    <property type="protein sequence ID" value="CAE7281262.1"/>
    <property type="molecule type" value="Genomic_DNA"/>
</dbReference>
<dbReference type="Gene3D" id="3.30.70.660">
    <property type="entry name" value="Pseudouridine synthase I, catalytic domain, C-terminal subdomain"/>
    <property type="match status" value="1"/>
</dbReference>
<dbReference type="PANTHER" id="PTHR11142:SF0">
    <property type="entry name" value="TRNA PSEUDOURIDINE SYNTHASE-LIKE 1"/>
    <property type="match status" value="1"/>
</dbReference>
<evidence type="ECO:0000256" key="2">
    <source>
        <dbReference type="SAM" id="SignalP"/>
    </source>
</evidence>
<gene>
    <name evidence="3" type="primary">truA2</name>
    <name evidence="3" type="ORF">SNAT2548_LOCUS14914</name>
</gene>
<name>A0A812NCJ8_9DINO</name>
<dbReference type="OrthoDB" id="447485at2759"/>
<reference evidence="3" key="1">
    <citation type="submission" date="2021-02" db="EMBL/GenBank/DDBJ databases">
        <authorList>
            <person name="Dougan E. K."/>
            <person name="Rhodes N."/>
            <person name="Thang M."/>
            <person name="Chan C."/>
        </authorList>
    </citation>
    <scope>NUCLEOTIDE SEQUENCE</scope>
</reference>
<organism evidence="3 4">
    <name type="scientific">Symbiodinium natans</name>
    <dbReference type="NCBI Taxonomy" id="878477"/>
    <lineage>
        <taxon>Eukaryota</taxon>
        <taxon>Sar</taxon>
        <taxon>Alveolata</taxon>
        <taxon>Dinophyceae</taxon>
        <taxon>Suessiales</taxon>
        <taxon>Symbiodiniaceae</taxon>
        <taxon>Symbiodinium</taxon>
    </lineage>
</organism>
<dbReference type="SUPFAM" id="SSF55120">
    <property type="entry name" value="Pseudouridine synthase"/>
    <property type="match status" value="1"/>
</dbReference>
<dbReference type="InterPro" id="IPR020103">
    <property type="entry name" value="PsdUridine_synth_cat_dom_sf"/>
</dbReference>
<feature type="signal peptide" evidence="2">
    <location>
        <begin position="1"/>
        <end position="19"/>
    </location>
</feature>
<dbReference type="GO" id="GO:0031119">
    <property type="term" value="P:tRNA pseudouridine synthesis"/>
    <property type="evidence" value="ECO:0007669"/>
    <property type="project" value="TreeGrafter"/>
</dbReference>
<dbReference type="GO" id="GO:0009982">
    <property type="term" value="F:pseudouridine synthase activity"/>
    <property type="evidence" value="ECO:0007669"/>
    <property type="project" value="InterPro"/>
</dbReference>
<feature type="chain" id="PRO_5032457767" evidence="2">
    <location>
        <begin position="20"/>
        <end position="432"/>
    </location>
</feature>
<dbReference type="InterPro" id="IPR020095">
    <property type="entry name" value="PsdUridine_synth_TruA_C"/>
</dbReference>